<gene>
    <name evidence="8" type="primary">lpxB</name>
    <name evidence="8" type="ORF">KBTEX_00942</name>
</gene>
<proteinExistence type="inferred from homology"/>
<keyword evidence="3" id="KW-0441">Lipid A biosynthesis</keyword>
<evidence type="ECO:0000313" key="8">
    <source>
        <dbReference type="EMBL" id="QEA04634.1"/>
    </source>
</evidence>
<dbReference type="GO" id="GO:0005543">
    <property type="term" value="F:phospholipid binding"/>
    <property type="evidence" value="ECO:0007669"/>
    <property type="project" value="TreeGrafter"/>
</dbReference>
<dbReference type="HAMAP" id="MF_00392">
    <property type="entry name" value="LpxB"/>
    <property type="match status" value="1"/>
</dbReference>
<dbReference type="InterPro" id="IPR003835">
    <property type="entry name" value="Glyco_trans_19"/>
</dbReference>
<keyword evidence="4 8" id="KW-0328">Glycosyltransferase</keyword>
<dbReference type="PANTHER" id="PTHR30372">
    <property type="entry name" value="LIPID-A-DISACCHARIDE SYNTHASE"/>
    <property type="match status" value="1"/>
</dbReference>
<dbReference type="PANTHER" id="PTHR30372:SF4">
    <property type="entry name" value="LIPID-A-DISACCHARIDE SYNTHASE, MITOCHONDRIAL-RELATED"/>
    <property type="match status" value="1"/>
</dbReference>
<evidence type="ECO:0000256" key="4">
    <source>
        <dbReference type="ARBA" id="ARBA00022676"/>
    </source>
</evidence>
<keyword evidence="2" id="KW-0444">Lipid biosynthesis</keyword>
<dbReference type="GO" id="GO:0008915">
    <property type="term" value="F:lipid-A-disaccharide synthase activity"/>
    <property type="evidence" value="ECO:0007669"/>
    <property type="project" value="UniProtKB-EC"/>
</dbReference>
<dbReference type="Gene3D" id="3.40.50.2000">
    <property type="entry name" value="Glycogen Phosphorylase B"/>
    <property type="match status" value="1"/>
</dbReference>
<evidence type="ECO:0000256" key="5">
    <source>
        <dbReference type="ARBA" id="ARBA00022679"/>
    </source>
</evidence>
<name>A0A5B8RB13_9ZZZZ</name>
<protein>
    <recommendedName>
        <fullName evidence="1">lipid-A-disaccharide synthase</fullName>
        <ecNumber evidence="1">2.4.1.182</ecNumber>
    </recommendedName>
</protein>
<dbReference type="EMBL" id="MN079086">
    <property type="protein sequence ID" value="QEA04634.1"/>
    <property type="molecule type" value="Genomic_DNA"/>
</dbReference>
<keyword evidence="6" id="KW-0443">Lipid metabolism</keyword>
<dbReference type="SUPFAM" id="SSF53756">
    <property type="entry name" value="UDP-Glycosyltransferase/glycogen phosphorylase"/>
    <property type="match status" value="1"/>
</dbReference>
<reference evidence="8" key="1">
    <citation type="submission" date="2019-06" db="EMBL/GenBank/DDBJ databases">
        <authorList>
            <person name="Murdoch R.W."/>
            <person name="Fathepure B."/>
        </authorList>
    </citation>
    <scope>NUCLEOTIDE SEQUENCE</scope>
</reference>
<dbReference type="NCBIfam" id="TIGR00215">
    <property type="entry name" value="lpxB"/>
    <property type="match status" value="1"/>
</dbReference>
<dbReference type="Pfam" id="PF02684">
    <property type="entry name" value="LpxB"/>
    <property type="match status" value="1"/>
</dbReference>
<evidence type="ECO:0000256" key="3">
    <source>
        <dbReference type="ARBA" id="ARBA00022556"/>
    </source>
</evidence>
<dbReference type="GO" id="GO:0016020">
    <property type="term" value="C:membrane"/>
    <property type="evidence" value="ECO:0007669"/>
    <property type="project" value="GOC"/>
</dbReference>
<evidence type="ECO:0000256" key="7">
    <source>
        <dbReference type="ARBA" id="ARBA00048975"/>
    </source>
</evidence>
<organism evidence="8">
    <name type="scientific">uncultured organism</name>
    <dbReference type="NCBI Taxonomy" id="155900"/>
    <lineage>
        <taxon>unclassified sequences</taxon>
        <taxon>environmental samples</taxon>
    </lineage>
</organism>
<dbReference type="GO" id="GO:0009245">
    <property type="term" value="P:lipid A biosynthetic process"/>
    <property type="evidence" value="ECO:0007669"/>
    <property type="project" value="UniProtKB-KW"/>
</dbReference>
<dbReference type="AlphaFoldDB" id="A0A5B8RB13"/>
<evidence type="ECO:0000256" key="1">
    <source>
        <dbReference type="ARBA" id="ARBA00012687"/>
    </source>
</evidence>
<sequence length="379" mass="40639">MQRVALVAGELSGDLLGAGLMRALARRHPGVRFEGIGGPAMAAEGLESLYPLETLSVMGLVEVLRHLPRLLAVRRDLVRRLSADPPDVFIGIDSPDFNLGLARRLRQRGVRTVHYVSPSVWAWRQGRVRGIARSVDRMLTLLPFEAEFYRAHEVPVSFVGHPAADRFPMETDTAGYRAALGVDADATVLAVLPGSRMGELERLGTLFAQAVERLRRARPGLTVLAPMATPALAARFREVLDKVGVADAVRLVEGDAATVMGAADVVLTASGTATLEAMLLKRPMVVAYRVAPATAWLVRRLGLVSTRHFSLPNLLAGEAVVPEYIQEAATPGALAAAVTGWLDDPAAAAALGERFRAFHETLCRGADERAADAVEATLT</sequence>
<keyword evidence="5 8" id="KW-0808">Transferase</keyword>
<accession>A0A5B8RB13</accession>
<evidence type="ECO:0000256" key="6">
    <source>
        <dbReference type="ARBA" id="ARBA00023098"/>
    </source>
</evidence>
<comment type="catalytic activity">
    <reaction evidence="7">
        <text>a lipid X + a UDP-2-N,3-O-bis[(3R)-3-hydroxyacyl]-alpha-D-glucosamine = a lipid A disaccharide + UDP + H(+)</text>
        <dbReference type="Rhea" id="RHEA:67828"/>
        <dbReference type="ChEBI" id="CHEBI:15378"/>
        <dbReference type="ChEBI" id="CHEBI:58223"/>
        <dbReference type="ChEBI" id="CHEBI:137748"/>
        <dbReference type="ChEBI" id="CHEBI:176338"/>
        <dbReference type="ChEBI" id="CHEBI:176343"/>
        <dbReference type="EC" id="2.4.1.182"/>
    </reaction>
</comment>
<dbReference type="EC" id="2.4.1.182" evidence="1"/>
<evidence type="ECO:0000256" key="2">
    <source>
        <dbReference type="ARBA" id="ARBA00022516"/>
    </source>
</evidence>